<sequence length="124" mass="13982">MEGKKKQIKWAKIINLTAIILLTVLTIIFSVLIVIDQKKFIVAFAFSVLFLGLWVGVYFLIIFLGSNKEAIKSGAKKLVSDYRKKPTTPNPSDEENPTNKAEKIKELEAEIAKLKAEEEESDIK</sequence>
<dbReference type="OrthoDB" id="9863323at2"/>
<evidence type="ECO:0000313" key="3">
    <source>
        <dbReference type="Proteomes" id="UP000013963"/>
    </source>
</evidence>
<evidence type="ECO:0008006" key="4">
    <source>
        <dbReference type="Google" id="ProtNLM"/>
    </source>
</evidence>
<keyword evidence="1" id="KW-1133">Transmembrane helix</keyword>
<organism evidence="2 3">
    <name type="scientific">Spiroplasma syrphidicola EA-1</name>
    <dbReference type="NCBI Taxonomy" id="1276229"/>
    <lineage>
        <taxon>Bacteria</taxon>
        <taxon>Bacillati</taxon>
        <taxon>Mycoplasmatota</taxon>
        <taxon>Mollicutes</taxon>
        <taxon>Entomoplasmatales</taxon>
        <taxon>Spiroplasmataceae</taxon>
        <taxon>Spiroplasma</taxon>
    </lineage>
</organism>
<dbReference type="Proteomes" id="UP000013963">
    <property type="component" value="Chromosome"/>
</dbReference>
<dbReference type="KEGG" id="ssyr:SSYRP_v1c00390"/>
<evidence type="ECO:0000256" key="1">
    <source>
        <dbReference type="SAM" id="Phobius"/>
    </source>
</evidence>
<keyword evidence="1" id="KW-0812">Transmembrane</keyword>
<protein>
    <recommendedName>
        <fullName evidence="4">Transmembrane protein</fullName>
    </recommendedName>
</protein>
<accession>R4UHP3</accession>
<dbReference type="AlphaFoldDB" id="R4UHP3"/>
<dbReference type="RefSeq" id="WP_016340296.1">
    <property type="nucleotide sequence ID" value="NC_021284.1"/>
</dbReference>
<dbReference type="STRING" id="1276229.SSYRP_v1c00390"/>
<dbReference type="PATRIC" id="fig|1276229.3.peg.39"/>
<evidence type="ECO:0000313" key="2">
    <source>
        <dbReference type="EMBL" id="AGM25635.1"/>
    </source>
</evidence>
<dbReference type="HOGENOM" id="CLU_2002474_0_0_14"/>
<keyword evidence="1" id="KW-0472">Membrane</keyword>
<feature type="transmembrane region" description="Helical" evidence="1">
    <location>
        <begin position="41"/>
        <end position="64"/>
    </location>
</feature>
<feature type="transmembrane region" description="Helical" evidence="1">
    <location>
        <begin position="12"/>
        <end position="35"/>
    </location>
</feature>
<proteinExistence type="predicted"/>
<dbReference type="EMBL" id="CP005078">
    <property type="protein sequence ID" value="AGM25635.1"/>
    <property type="molecule type" value="Genomic_DNA"/>
</dbReference>
<keyword evidence="3" id="KW-1185">Reference proteome</keyword>
<reference evidence="2 3" key="1">
    <citation type="journal article" date="2013" name="Genome Biol. Evol.">
        <title>Complete genomes of two dipteran-associated spiroplasmas provided insights into the origin, dynamics, and impacts of viral invasion in spiroplasma.</title>
        <authorList>
            <person name="Ku C."/>
            <person name="Lo W.S."/>
            <person name="Chen L.L."/>
            <person name="Kuo C.H."/>
        </authorList>
    </citation>
    <scope>NUCLEOTIDE SEQUENCE [LARGE SCALE GENOMIC DNA]</scope>
    <source>
        <strain evidence="2">EA-1</strain>
    </source>
</reference>
<gene>
    <name evidence="2" type="ORF">SSYRP_v1c00390</name>
</gene>
<name>R4UHP3_9MOLU</name>